<accession>A0A2P2QS59</accession>
<proteinExistence type="predicted"/>
<dbReference type="AlphaFoldDB" id="A0A2P2QS59"/>
<name>A0A2P2QS59_RHIMU</name>
<reference evidence="1" key="1">
    <citation type="submission" date="2018-02" db="EMBL/GenBank/DDBJ databases">
        <title>Rhizophora mucronata_Transcriptome.</title>
        <authorList>
            <person name="Meera S.P."/>
            <person name="Sreeshan A."/>
            <person name="Augustine A."/>
        </authorList>
    </citation>
    <scope>NUCLEOTIDE SEQUENCE</scope>
    <source>
        <tissue evidence="1">Leaf</tissue>
    </source>
</reference>
<sequence length="34" mass="4001">MILQWKTGIVEQKSQKENLTMFSHFAEDYILLAS</sequence>
<dbReference type="EMBL" id="GGEC01089339">
    <property type="protein sequence ID" value="MBX69823.1"/>
    <property type="molecule type" value="Transcribed_RNA"/>
</dbReference>
<evidence type="ECO:0000313" key="1">
    <source>
        <dbReference type="EMBL" id="MBX69823.1"/>
    </source>
</evidence>
<protein>
    <submittedName>
        <fullName evidence="1">Uncharacterized protein</fullName>
    </submittedName>
</protein>
<organism evidence="1">
    <name type="scientific">Rhizophora mucronata</name>
    <name type="common">Asiatic mangrove</name>
    <dbReference type="NCBI Taxonomy" id="61149"/>
    <lineage>
        <taxon>Eukaryota</taxon>
        <taxon>Viridiplantae</taxon>
        <taxon>Streptophyta</taxon>
        <taxon>Embryophyta</taxon>
        <taxon>Tracheophyta</taxon>
        <taxon>Spermatophyta</taxon>
        <taxon>Magnoliopsida</taxon>
        <taxon>eudicotyledons</taxon>
        <taxon>Gunneridae</taxon>
        <taxon>Pentapetalae</taxon>
        <taxon>rosids</taxon>
        <taxon>fabids</taxon>
        <taxon>Malpighiales</taxon>
        <taxon>Rhizophoraceae</taxon>
        <taxon>Rhizophora</taxon>
    </lineage>
</organism>